<name>A0A024QEK6_9BACI</name>
<dbReference type="AlphaFoldDB" id="A0A024QEK6"/>
<sequence>MNDSSTDTFHVSELFLLAASFGGHVLFGLPEKKIFQLKGEEVFADAQKRLINKEILSADGKVTNRGAMIIQALEHYYLSEKYVRINNLMFAFHNEYKDELLILVEVEEKNLYKLVVASKAIVLKMLTEKFELLTREPDETEQSFLKKELSHQERRETEELEPGYELINMEFFHLDERRQEVNNAKYYQQWLIFTKDEKQKLIMVDTVRRKYYHASQYWFLKLLFDEMEFPYKEAK</sequence>
<comment type="caution">
    <text evidence="1">The sequence shown here is derived from an EMBL/GenBank/DDBJ whole genome shotgun (WGS) entry which is preliminary data.</text>
</comment>
<evidence type="ECO:0000313" key="2">
    <source>
        <dbReference type="Proteomes" id="UP000028875"/>
    </source>
</evidence>
<dbReference type="OrthoDB" id="2339813at2"/>
<keyword evidence="2" id="KW-1185">Reference proteome</keyword>
<proteinExistence type="predicted"/>
<dbReference type="EMBL" id="CCDP010000002">
    <property type="protein sequence ID" value="CDQ40391.1"/>
    <property type="molecule type" value="Genomic_DNA"/>
</dbReference>
<gene>
    <name evidence="1" type="ORF">BN990_02713</name>
</gene>
<dbReference type="RefSeq" id="WP_038245442.1">
    <property type="nucleotide sequence ID" value="NZ_BNER01000004.1"/>
</dbReference>
<dbReference type="eggNOG" id="ENOG502ZCAZ">
    <property type="taxonomic scope" value="Bacteria"/>
</dbReference>
<dbReference type="Proteomes" id="UP000028875">
    <property type="component" value="Unassembled WGS sequence"/>
</dbReference>
<dbReference type="Pfam" id="PF16887">
    <property type="entry name" value="DUF5081"/>
    <property type="match status" value="1"/>
</dbReference>
<reference evidence="2" key="2">
    <citation type="submission" date="2014-05" db="EMBL/GenBank/DDBJ databases">
        <title>Draft genome sequence of Virgibacillus massiliensis Vm-5.</title>
        <authorList>
            <person name="Khelaifia S."/>
            <person name="Croce O."/>
            <person name="Lagier J.C."/>
            <person name="Raoult D."/>
        </authorList>
    </citation>
    <scope>NUCLEOTIDE SEQUENCE [LARGE SCALE GENOMIC DNA]</scope>
    <source>
        <strain evidence="2">Vm-5</strain>
    </source>
</reference>
<evidence type="ECO:0000313" key="1">
    <source>
        <dbReference type="EMBL" id="CDQ40391.1"/>
    </source>
</evidence>
<protein>
    <recommendedName>
        <fullName evidence="3">DUF5081 family protein</fullName>
    </recommendedName>
</protein>
<accession>A0A024QEK6</accession>
<evidence type="ECO:0008006" key="3">
    <source>
        <dbReference type="Google" id="ProtNLM"/>
    </source>
</evidence>
<dbReference type="InterPro" id="IPR031682">
    <property type="entry name" value="EsaE"/>
</dbReference>
<dbReference type="STRING" id="1462526.BN990_02713"/>
<organism evidence="1 2">
    <name type="scientific">Virgibacillus massiliensis</name>
    <dbReference type="NCBI Taxonomy" id="1462526"/>
    <lineage>
        <taxon>Bacteria</taxon>
        <taxon>Bacillati</taxon>
        <taxon>Bacillota</taxon>
        <taxon>Bacilli</taxon>
        <taxon>Bacillales</taxon>
        <taxon>Bacillaceae</taxon>
        <taxon>Virgibacillus</taxon>
    </lineage>
</organism>
<reference evidence="1 2" key="1">
    <citation type="submission" date="2014-03" db="EMBL/GenBank/DDBJ databases">
        <authorList>
            <person name="Urmite Genomes U."/>
        </authorList>
    </citation>
    <scope>NUCLEOTIDE SEQUENCE [LARGE SCALE GENOMIC DNA]</scope>
    <source>
        <strain evidence="1 2">Vm-5</strain>
    </source>
</reference>